<feature type="compositionally biased region" description="Low complexity" evidence="1">
    <location>
        <begin position="143"/>
        <end position="155"/>
    </location>
</feature>
<dbReference type="Gene3D" id="2.60.40.10">
    <property type="entry name" value="Immunoglobulins"/>
    <property type="match status" value="2"/>
</dbReference>
<accession>A0A1G5W9K0</accession>
<gene>
    <name evidence="3" type="ORF">SAMN02910315_01265</name>
</gene>
<protein>
    <submittedName>
        <fullName evidence="3">Beta-propeller repeat-containing protein</fullName>
    </submittedName>
</protein>
<dbReference type="SUPFAM" id="SSF50998">
    <property type="entry name" value="Quinoprotein alcohol dehydrogenase-like"/>
    <property type="match status" value="1"/>
</dbReference>
<sequence length="2004" mass="218286">MIKHKKTLLCLALLMIVLSMGAVSAHLSEQPAVTIETPIHNTEVSGEVEIVATVEDHYTTEHVNFTIEGLDDSNKDYQTAYQDNNSEDGWKYTWDSTQVTDGRYYVQAKALSSNGLKGGYNILLNVANAKIVDNSSNSSVPETTPSGSNSSTSTDSDLSYNFTQIYGTYLGGDGEDKAKGVCTDALGNIYIVMETNSNDLNTTEGVFQANKSGGKDIYVAKFDSTGELVFATFIGGSGTEFEKDFKVDSEGNIYITGLTASKDFPTTDNALIRNLSGSQSAYLAVLSADGKKLKYSTYLGGSKVDRGWALVIDDEGHAFVQGITNSIDFPVTDNAYQKTKDGIDWNENTSSDDIDFQNSFDLFISEIDTNTGELVYSTYFGGRGADSTYGSLAVKDNIVYFAGTTDSIDFPTTPNANRTVRNVGEADSFLAAIDITNNNLLYSSYIGGSKTDDGEALIISDDGFLYYVGDTWSDDFPTTETAYQKTYGGVGDSLSGGDIFAMKFDTSDWSIIYSTYIGGNADEGGRAIALDKNGNLIIGGMSQSSDYPVTDDAYQKEKNGPEYKKDPQQHADYYTVDAVLAVLNPEGSDLVYSTFYGGDYGEFIMGMYLFDGGIILQLRTYSDDLWVSENAYQKEKGNDTYNPSLDYIGTIYEDYYANRTIYNMDTYFGVFLFYDNTTLTVSNETVGINQNANIILNLTSNRGAPLANAEIKVTIGKEDYTVVTNDEGIAKVTTFSSSEYGVYSVAASFKGDEFYGGSDAEAIVNVTESSLLPTYATYLGGNGEDKAKGIFTDAEGNIYVVMETSSNDLNTTDGVFQANKSGGKDIYVAKFDANGELVFATFIGGSSTEFEKDFKVDAEGNIYITGLTASKDFPTTENALIRNLSGSQSAYLAVLSADGKKLKYSTYLGGSKVDRGWALVIDDEGHAFVQGITNSIDFPVTDNAYQKTKDGIDWNENTSSDDIDFQNSFDIFISEIDTNTGELVYSTYFGGRGADSTYGSLAVKDDIVYFAGTTTSIDFPTTPNANRTVRNVGEADSFLAAINITDNTLLYSSYIGGSKTDDGEALLISDDGFLYYVGDTWSDDFPTTPNAFQRTYGGVGDSLSGGDIFAMKFDTNDWSIVYSTYIGGSADEGGRAIALDENGNLVIGGMSQSSDYPVTDDAFQKEKNGPTYKYDPQQHADYYTVDAVLAILNPEGSDLVYSTYIGGDYGEFIMGMTLIDGGAILQFRTYSDDLWVSENAYQKEKGNDTYNPSLDYIGTIYEDYYANRTIYDMDTYFGVYLFSARPTAINNLVPEYTSVPTIQAGVENTLTLTVTNDKFANNADVIVKVICDNETIFEEEIANYTKDTYEFVFVDPTIRPIDETTVNGANNTQAVYTVIIETNGTKINTTDYSFPVLYNGYLGKDFEYLSDDEGIIRVYEITGDVVIANSDVSAYMGTGATTRNETLPAEYDGKVVDALLYVSYNWDKVAGGDFNTWNITFNNVTIAPIASYRDQGNLGKYGAYGYGLVVYNVTDLVKSGDNIVALSKIAKNSAVYPSSLLVLTDANETSNVKTVYIYENADLLANSYSKNLIAGASTFFDDIDPNAIVNATLYVFAASAQKGEGNIIFNDNISSDVWNGTSNTLDMFEWDITDIIESNNELFFDATGSTILALHQIIVVESEDHIVIDAPDVEKYYKGPERLVVYVTDNRGNVLANQSVNITINGVTYTRTTDENGTASMGLGLNSGIYEVIASAGNSSYESTVTILPTVYGDDIVKVFKNGTQYYATFLDTEGNFLANGTEVTFNINGVMYKRYINGTEGKARLNINLPQGEYVITAINPVNGEMGANNITVLPSITNNENLVKYYKNESQYYVTIIGDDGNPVGENVTVKFNINGVFYERKTNASGVARMNINLEPGNYIITAEYNGCRVSNNITVLPVLNATDLTKKYGTPDPFVATLVDGTGAPYAGQNVTFNINGVFYQRTTDDAGNAKLNINLMAGEYIITSSYNGANIANKVTVTA</sequence>
<feature type="domain" description="DUF3344" evidence="2">
    <location>
        <begin position="1418"/>
        <end position="1661"/>
    </location>
</feature>
<evidence type="ECO:0000259" key="2">
    <source>
        <dbReference type="Pfam" id="PF11824"/>
    </source>
</evidence>
<reference evidence="3 4" key="1">
    <citation type="submission" date="2016-10" db="EMBL/GenBank/DDBJ databases">
        <authorList>
            <person name="Varghese N."/>
            <person name="Submissions S."/>
        </authorList>
    </citation>
    <scope>NUCLEOTIDE SEQUENCE [LARGE SCALE GENOMIC DNA]</scope>
    <source>
        <strain evidence="3 4">DSM 16643</strain>
    </source>
</reference>
<evidence type="ECO:0000313" key="4">
    <source>
        <dbReference type="Proteomes" id="UP000323439"/>
    </source>
</evidence>
<dbReference type="InterPro" id="IPR010620">
    <property type="entry name" value="SBBP_repeat"/>
</dbReference>
<dbReference type="PANTHER" id="PTHR35580">
    <property type="entry name" value="CELL SURFACE GLYCOPROTEIN (S-LAYER PROTEIN)-LIKE PROTEIN"/>
    <property type="match status" value="1"/>
</dbReference>
<dbReference type="PANTHER" id="PTHR35580:SF1">
    <property type="entry name" value="PHYTASE-LIKE DOMAIN-CONTAINING PROTEIN"/>
    <property type="match status" value="1"/>
</dbReference>
<dbReference type="SUPFAM" id="SSF49373">
    <property type="entry name" value="Invasin/intimin cell-adhesion fragments"/>
    <property type="match status" value="1"/>
</dbReference>
<dbReference type="InterPro" id="IPR052918">
    <property type="entry name" value="Motility_Chemotaxis_Reg"/>
</dbReference>
<keyword evidence="4" id="KW-1185">Reference proteome</keyword>
<dbReference type="Proteomes" id="UP000323439">
    <property type="component" value="Unassembled WGS sequence"/>
</dbReference>
<proteinExistence type="predicted"/>
<dbReference type="InterPro" id="IPR011047">
    <property type="entry name" value="Quinoprotein_ADH-like_sf"/>
</dbReference>
<dbReference type="Pfam" id="PF11824">
    <property type="entry name" value="DUF3344"/>
    <property type="match status" value="1"/>
</dbReference>
<feature type="region of interest" description="Disordered" evidence="1">
    <location>
        <begin position="134"/>
        <end position="155"/>
    </location>
</feature>
<dbReference type="EMBL" id="FMXB01000008">
    <property type="protein sequence ID" value="SDA54614.1"/>
    <property type="molecule type" value="Genomic_DNA"/>
</dbReference>
<evidence type="ECO:0000256" key="1">
    <source>
        <dbReference type="SAM" id="MobiDB-lite"/>
    </source>
</evidence>
<name>A0A1G5W9K0_9EURY</name>
<organism evidence="3 4">
    <name type="scientific">Methanobrevibacter millerae</name>
    <dbReference type="NCBI Taxonomy" id="230361"/>
    <lineage>
        <taxon>Archaea</taxon>
        <taxon>Methanobacteriati</taxon>
        <taxon>Methanobacteriota</taxon>
        <taxon>Methanomada group</taxon>
        <taxon>Methanobacteria</taxon>
        <taxon>Methanobacteriales</taxon>
        <taxon>Methanobacteriaceae</taxon>
        <taxon>Methanobrevibacter</taxon>
    </lineage>
</organism>
<dbReference type="Pfam" id="PF17957">
    <property type="entry name" value="Big_7"/>
    <property type="match status" value="1"/>
</dbReference>
<dbReference type="Pfam" id="PF06739">
    <property type="entry name" value="SBBP"/>
    <property type="match status" value="1"/>
</dbReference>
<evidence type="ECO:0000313" key="3">
    <source>
        <dbReference type="EMBL" id="SDA54614.1"/>
    </source>
</evidence>
<dbReference type="InterPro" id="IPR021779">
    <property type="entry name" value="DUF3344"/>
</dbReference>
<dbReference type="InterPro" id="IPR013783">
    <property type="entry name" value="Ig-like_fold"/>
</dbReference>
<dbReference type="InterPro" id="IPR008964">
    <property type="entry name" value="Invasin/intimin_cell_adhesion"/>
</dbReference>